<comment type="caution">
    <text evidence="2">The sequence shown here is derived from an EMBL/GenBank/DDBJ whole genome shotgun (WGS) entry which is preliminary data.</text>
</comment>
<protein>
    <recommendedName>
        <fullName evidence="1">Bacterial transcriptional activator domain-containing protein</fullName>
    </recommendedName>
</protein>
<evidence type="ECO:0000313" key="2">
    <source>
        <dbReference type="EMBL" id="OUP58420.1"/>
    </source>
</evidence>
<dbReference type="Proteomes" id="UP000195326">
    <property type="component" value="Unassembled WGS sequence"/>
</dbReference>
<dbReference type="Gene3D" id="1.10.10.10">
    <property type="entry name" value="Winged helix-like DNA-binding domain superfamily/Winged helix DNA-binding domain"/>
    <property type="match status" value="1"/>
</dbReference>
<dbReference type="AlphaFoldDB" id="A0A1Y4LRG0"/>
<feature type="domain" description="Bacterial transcriptional activator" evidence="1">
    <location>
        <begin position="207"/>
        <end position="342"/>
    </location>
</feature>
<sequence>MPRWIEAMQHGKNIVIPDVDIIKDQNPKEYAVYKRLLAQSLIAVPFMPKPTGFLVIRNPSRYLERSSMLSALAYVLQRAMAQQKMIESAKLAPMPDLVQSNKDVAINFFGDMEICTRKGVLSERFFNSPKSSRVVTYIILNPKTAHPPLEIYHALWPEECVEPEVASRNIRGYIYRFRQTFSLICDFPLIESTPSGYRLNPSLNIITDVQQFDRLIDGARQATSVVQKINLMKKAVMLYRGPIFRGAEDEHWIISQVSLYRLRYVSLINELLSSLSEIRDYSCVQRYALHAIEFMPANLRAHYWLIVSTCQLGSLDLAKHQLCHAKDILTSEEFSILEDYLRKEDGVPLEKLIR</sequence>
<dbReference type="InterPro" id="IPR005158">
    <property type="entry name" value="BTAD"/>
</dbReference>
<accession>A0A1Y4LRG0</accession>
<evidence type="ECO:0000313" key="3">
    <source>
        <dbReference type="Proteomes" id="UP000195326"/>
    </source>
</evidence>
<organism evidence="2 3">
    <name type="scientific">Butyricicoccus pullicaecorum</name>
    <dbReference type="NCBI Taxonomy" id="501571"/>
    <lineage>
        <taxon>Bacteria</taxon>
        <taxon>Bacillati</taxon>
        <taxon>Bacillota</taxon>
        <taxon>Clostridia</taxon>
        <taxon>Eubacteriales</taxon>
        <taxon>Butyricicoccaceae</taxon>
        <taxon>Butyricicoccus</taxon>
    </lineage>
</organism>
<dbReference type="Pfam" id="PF03704">
    <property type="entry name" value="BTAD"/>
    <property type="match status" value="1"/>
</dbReference>
<dbReference type="Gene3D" id="1.25.40.10">
    <property type="entry name" value="Tetratricopeptide repeat domain"/>
    <property type="match status" value="1"/>
</dbReference>
<reference evidence="3" key="1">
    <citation type="submission" date="2017-04" db="EMBL/GenBank/DDBJ databases">
        <title>Function of individual gut microbiota members based on whole genome sequencing of pure cultures obtained from chicken caecum.</title>
        <authorList>
            <person name="Medvecky M."/>
            <person name="Cejkova D."/>
            <person name="Polansky O."/>
            <person name="Karasova D."/>
            <person name="Kubasova T."/>
            <person name="Cizek A."/>
            <person name="Rychlik I."/>
        </authorList>
    </citation>
    <scope>NUCLEOTIDE SEQUENCE [LARGE SCALE GENOMIC DNA]</scope>
    <source>
        <strain evidence="3">An179</strain>
    </source>
</reference>
<proteinExistence type="predicted"/>
<gene>
    <name evidence="2" type="ORF">B5F15_07460</name>
</gene>
<dbReference type="InterPro" id="IPR011990">
    <property type="entry name" value="TPR-like_helical_dom_sf"/>
</dbReference>
<dbReference type="InterPro" id="IPR051677">
    <property type="entry name" value="AfsR-DnrI-RedD_regulator"/>
</dbReference>
<dbReference type="SMART" id="SM01043">
    <property type="entry name" value="BTAD"/>
    <property type="match status" value="1"/>
</dbReference>
<dbReference type="EMBL" id="NFKL01000009">
    <property type="protein sequence ID" value="OUP58420.1"/>
    <property type="molecule type" value="Genomic_DNA"/>
</dbReference>
<evidence type="ECO:0000259" key="1">
    <source>
        <dbReference type="SMART" id="SM01043"/>
    </source>
</evidence>
<dbReference type="InterPro" id="IPR036388">
    <property type="entry name" value="WH-like_DNA-bd_sf"/>
</dbReference>
<name>A0A1Y4LRG0_9FIRM</name>
<dbReference type="PANTHER" id="PTHR35807">
    <property type="entry name" value="TRANSCRIPTIONAL REGULATOR REDD-RELATED"/>
    <property type="match status" value="1"/>
</dbReference>